<feature type="transmembrane region" description="Helical" evidence="1">
    <location>
        <begin position="200"/>
        <end position="218"/>
    </location>
</feature>
<feature type="transmembrane region" description="Helical" evidence="1">
    <location>
        <begin position="115"/>
        <end position="132"/>
    </location>
</feature>
<dbReference type="Proteomes" id="UP000006663">
    <property type="component" value="Plasmid pHBOR01"/>
</dbReference>
<dbReference type="EMBL" id="CP001691">
    <property type="protein sequence ID" value="ADQ68750.1"/>
    <property type="molecule type" value="Genomic_DNA"/>
</dbReference>
<reference evidence="3" key="1">
    <citation type="journal article" date="2009" name="Stand. Genomic Sci.">
        <title>Complete genome sequence of Halogeometricum borinquense type strain (PR3).</title>
        <authorList>
            <person name="Malfatti S."/>
            <person name="Tindall B.J."/>
            <person name="Schneider S."/>
            <person name="Fahnrich R."/>
            <person name="Lapidus A."/>
            <person name="Labuttii K."/>
            <person name="Copeland A."/>
            <person name="Glavina Del Rio T."/>
            <person name="Nolan M."/>
            <person name="Chen F."/>
            <person name="Lucas S."/>
            <person name="Tice H."/>
            <person name="Cheng J.F."/>
            <person name="Bruce D."/>
            <person name="Goodwin L."/>
            <person name="Pitluck S."/>
            <person name="Anderson I."/>
            <person name="Pati A."/>
            <person name="Ivanova N."/>
            <person name="Mavromatis K."/>
            <person name="Chen A."/>
            <person name="Palaniappan K."/>
            <person name="D'haeseleer P."/>
            <person name="Goker M."/>
            <person name="Bristow J."/>
            <person name="Eisen J.A."/>
            <person name="Markowitz V."/>
            <person name="Hugenholtz P."/>
            <person name="Kyrpides N.C."/>
            <person name="Klenk H.P."/>
            <person name="Chain P."/>
        </authorList>
    </citation>
    <scope>NUCLEOTIDE SEQUENCE [LARGE SCALE GENOMIC DNA]</scope>
    <source>
        <strain evidence="3">ATCC 700274 / DSM 11551 / JCM 10706 / KCTC 4070 / PR3</strain>
        <plasmid evidence="3">pHBOR01</plasmid>
    </source>
</reference>
<gene>
    <name evidence="2" type="ordered locus">Hbor_32180</name>
</gene>
<feature type="transmembrane region" description="Helical" evidence="1">
    <location>
        <begin position="70"/>
        <end position="94"/>
    </location>
</feature>
<evidence type="ECO:0000256" key="1">
    <source>
        <dbReference type="SAM" id="Phobius"/>
    </source>
</evidence>
<proteinExistence type="predicted"/>
<protein>
    <submittedName>
        <fullName evidence="2">Uncharacterized protein</fullName>
    </submittedName>
</protein>
<name>E4NUN0_HALBP</name>
<keyword evidence="1" id="KW-1133">Transmembrane helix</keyword>
<organism evidence="2 3">
    <name type="scientific">Halogeometricum borinquense (strain ATCC 700274 / DSM 11551 / JCM 10706 / KCTC 4070 / PR3)</name>
    <dbReference type="NCBI Taxonomy" id="469382"/>
    <lineage>
        <taxon>Archaea</taxon>
        <taxon>Methanobacteriati</taxon>
        <taxon>Methanobacteriota</taxon>
        <taxon>Stenosarchaea group</taxon>
        <taxon>Halobacteria</taxon>
        <taxon>Halobacteriales</taxon>
        <taxon>Haloferacaceae</taxon>
        <taxon>Halogeometricum</taxon>
    </lineage>
</organism>
<dbReference type="HOGENOM" id="CLU_682582_0_0_2"/>
<dbReference type="AlphaFoldDB" id="E4NUN0"/>
<geneLocation type="plasmid" evidence="2 3">
    <name>pHBOR01</name>
</geneLocation>
<evidence type="ECO:0000313" key="3">
    <source>
        <dbReference type="Proteomes" id="UP000006663"/>
    </source>
</evidence>
<feature type="transmembrane region" description="Helical" evidence="1">
    <location>
        <begin position="170"/>
        <end position="188"/>
    </location>
</feature>
<keyword evidence="1" id="KW-0472">Membrane</keyword>
<keyword evidence="2" id="KW-0614">Plasmid</keyword>
<evidence type="ECO:0000313" key="2">
    <source>
        <dbReference type="EMBL" id="ADQ68750.1"/>
    </source>
</evidence>
<feature type="transmembrane region" description="Helical" evidence="1">
    <location>
        <begin position="28"/>
        <end position="50"/>
    </location>
</feature>
<dbReference type="KEGG" id="hbo:Hbor_32180"/>
<feature type="transmembrane region" description="Helical" evidence="1">
    <location>
        <begin position="138"/>
        <end position="158"/>
    </location>
</feature>
<accession>E4NUN0</accession>
<keyword evidence="3" id="KW-1185">Reference proteome</keyword>
<sequence>MPRSYSEKVEHGFQQGIAFGYLYPRRRAVFAGVLSMTVGLFLAVAGLIQFGEIEGISQLGVLVTDPSVGAFAIVSVSITVGINVSTFLLFGLLAPDDLQSDVGVLRNPITHITSAAASALIFIIAFVAITFLNGLSQWLGIALAALVIAYRYNSSYFWSVLGGTRTQITWTSWTGILLPIVAAAIVYVTGSLPSWTIGEWAVGSYYVLIAVLSFIGPVDTIHGLISEQINTVATAIMCVQVLEDRREELAENSPDDCEIEFQVDVPSSMPDSLREAQWTVNATKYVEQRFQAYETYVKAYRELAETLNDSVSERAGTGDRTTLGSVVAGFARNMHPKYYDDAEEAQRAAAVLASVVESYNTGYASDVDDLGPEGEIESLIDVLAPTDTSLDKIDALFETAPGA</sequence>
<keyword evidence="1" id="KW-0812">Transmembrane</keyword>